<dbReference type="Proteomes" id="UP000011116">
    <property type="component" value="Chromosome 5H"/>
</dbReference>
<dbReference type="Pfam" id="PF07714">
    <property type="entry name" value="PK_Tyr_Ser-Thr"/>
    <property type="match status" value="1"/>
</dbReference>
<keyword evidence="3" id="KW-1185">Reference proteome</keyword>
<dbReference type="PROSITE" id="PS00108">
    <property type="entry name" value="PROTEIN_KINASE_ST"/>
    <property type="match status" value="1"/>
</dbReference>
<feature type="region of interest" description="Disordered" evidence="1">
    <location>
        <begin position="456"/>
        <end position="485"/>
    </location>
</feature>
<accession>A0A287SLN5</accession>
<dbReference type="GO" id="GO:0007166">
    <property type="term" value="P:cell surface receptor signaling pathway"/>
    <property type="evidence" value="ECO:0007669"/>
    <property type="project" value="InterPro"/>
</dbReference>
<dbReference type="InterPro" id="IPR036537">
    <property type="entry name" value="Adaptor_Cbl_N_dom_sf"/>
</dbReference>
<sequence>MDIAVGSVRQITQVAMAIKVAADTVQKNKSDCRKIAARINRLTAVLSWLESTGMARHPAMSAMLEELEGTMDQALTLVKACQEKNGIAHLFSAKSLSKDLRQVNQDISERMMDAMFATSAQVTITLVTQIQEGALVPACLQTQDAGIFERSTAIGPSECINYCVEIVFEEGSEDVNVPSYLTKFSFSEIEVATNNFSEQNLIGEGSLFTIYKGVLPDGCEVVIKRPRAGCDIGFPVQLQHENVVATLGYCLDGLGEMVVEEYMPNGTLSEIIKGSPRRLDWPSTFHIIRGIAHGLAYLQTMCVVHSDLKLDNIFIDSRMNPKIFSSERFKILLEQGVTEIVTEESVSTMGNAPPEYITDGIISMKSDVFSFGVLLLRTLFGMGRLELDQHPIVWAWEVKEAQRIKDLFNSSSCDESEITEIVRGTDIALLCTQMEPSDRPSITDVLKMLNGKEKLPVPKRPRFTENKRREAAAEEEKQEEHAVLR</sequence>
<dbReference type="PANTHER" id="PTHR27006:SF601">
    <property type="entry name" value="PROTEIN KINASE DOMAIN-CONTAINING PROTEIN"/>
    <property type="match status" value="1"/>
</dbReference>
<reference evidence="2" key="3">
    <citation type="submission" date="2022-01" db="UniProtKB">
        <authorList>
            <consortium name="EnsemblPlants"/>
        </authorList>
    </citation>
    <scope>IDENTIFICATION</scope>
    <source>
        <strain evidence="2">subsp. vulgare</strain>
    </source>
</reference>
<protein>
    <submittedName>
        <fullName evidence="2">Uncharacterized protein</fullName>
    </submittedName>
</protein>
<dbReference type="CDD" id="cd21037">
    <property type="entry name" value="MLKL_NTD"/>
    <property type="match status" value="1"/>
</dbReference>
<name>A0A287SLN5_HORVV</name>
<dbReference type="InterPro" id="IPR000719">
    <property type="entry name" value="Prot_kinase_dom"/>
</dbReference>
<evidence type="ECO:0000313" key="3">
    <source>
        <dbReference type="Proteomes" id="UP000011116"/>
    </source>
</evidence>
<dbReference type="InterPro" id="IPR059179">
    <property type="entry name" value="MLKL-like_MCAfunc"/>
</dbReference>
<evidence type="ECO:0000256" key="1">
    <source>
        <dbReference type="SAM" id="MobiDB-lite"/>
    </source>
</evidence>
<dbReference type="PROSITE" id="PS50011">
    <property type="entry name" value="PROTEIN_KINASE_DOM"/>
    <property type="match status" value="1"/>
</dbReference>
<dbReference type="EnsemblPlants" id="HORVU.MOREX.r3.5HG0519350.1">
    <property type="protein sequence ID" value="HORVU.MOREX.r3.5HG0519350.1"/>
    <property type="gene ID" value="HORVU.MOREX.r3.5HG0519350"/>
</dbReference>
<dbReference type="AlphaFoldDB" id="A0A287SLN5"/>
<dbReference type="Gene3D" id="1.10.510.10">
    <property type="entry name" value="Transferase(Phosphotransferase) domain 1"/>
    <property type="match status" value="1"/>
</dbReference>
<proteinExistence type="predicted"/>
<evidence type="ECO:0000313" key="2">
    <source>
        <dbReference type="EnsemblPlants" id="HORVU.MOREX.r3.5HG0519350.1"/>
    </source>
</evidence>
<dbReference type="SMART" id="SM00220">
    <property type="entry name" value="S_TKc"/>
    <property type="match status" value="1"/>
</dbReference>
<dbReference type="Gramene" id="HORVU.MOREX.r2.5HG0431700.1">
    <property type="protein sequence ID" value="HORVU.MOREX.r2.5HG0431700.1"/>
    <property type="gene ID" value="HORVU.MOREX.r2.5HG0431700"/>
</dbReference>
<dbReference type="GO" id="GO:0004674">
    <property type="term" value="F:protein serine/threonine kinase activity"/>
    <property type="evidence" value="ECO:0000318"/>
    <property type="project" value="GO_Central"/>
</dbReference>
<dbReference type="InterPro" id="IPR008271">
    <property type="entry name" value="Ser/Thr_kinase_AS"/>
</dbReference>
<dbReference type="Pfam" id="PF25055">
    <property type="entry name" value="DUF7792"/>
    <property type="match status" value="1"/>
</dbReference>
<dbReference type="GO" id="GO:0007165">
    <property type="term" value="P:signal transduction"/>
    <property type="evidence" value="ECO:0000318"/>
    <property type="project" value="GO_Central"/>
</dbReference>
<dbReference type="Gene3D" id="1.20.930.20">
    <property type="entry name" value="Adaptor protein Cbl, N-terminal domain"/>
    <property type="match status" value="1"/>
</dbReference>
<dbReference type="SUPFAM" id="SSF56112">
    <property type="entry name" value="Protein kinase-like (PK-like)"/>
    <property type="match status" value="1"/>
</dbReference>
<dbReference type="InterPro" id="IPR056694">
    <property type="entry name" value="DUF7792"/>
</dbReference>
<dbReference type="GO" id="GO:0005524">
    <property type="term" value="F:ATP binding"/>
    <property type="evidence" value="ECO:0007669"/>
    <property type="project" value="InterPro"/>
</dbReference>
<dbReference type="Gene3D" id="3.30.200.20">
    <property type="entry name" value="Phosphorylase Kinase, domain 1"/>
    <property type="match status" value="1"/>
</dbReference>
<dbReference type="PANTHER" id="PTHR27006">
    <property type="entry name" value="PROMASTIGOTE SURFACE ANTIGEN PROTEIN PSA"/>
    <property type="match status" value="1"/>
</dbReference>
<organism evidence="2 3">
    <name type="scientific">Hordeum vulgare subsp. vulgare</name>
    <name type="common">Domesticated barley</name>
    <dbReference type="NCBI Taxonomy" id="112509"/>
    <lineage>
        <taxon>Eukaryota</taxon>
        <taxon>Viridiplantae</taxon>
        <taxon>Streptophyta</taxon>
        <taxon>Embryophyta</taxon>
        <taxon>Tracheophyta</taxon>
        <taxon>Spermatophyta</taxon>
        <taxon>Magnoliopsida</taxon>
        <taxon>Liliopsida</taxon>
        <taxon>Poales</taxon>
        <taxon>Poaceae</taxon>
        <taxon>BOP clade</taxon>
        <taxon>Pooideae</taxon>
        <taxon>Triticodae</taxon>
        <taxon>Triticeae</taxon>
        <taxon>Hordeinae</taxon>
        <taxon>Hordeum</taxon>
    </lineage>
</organism>
<dbReference type="GO" id="GO:0006955">
    <property type="term" value="P:immune response"/>
    <property type="evidence" value="ECO:0000318"/>
    <property type="project" value="GO_Central"/>
</dbReference>
<dbReference type="InterPro" id="IPR011009">
    <property type="entry name" value="Kinase-like_dom_sf"/>
</dbReference>
<reference evidence="3" key="1">
    <citation type="journal article" date="2012" name="Nature">
        <title>A physical, genetic and functional sequence assembly of the barley genome.</title>
        <authorList>
            <consortium name="The International Barley Genome Sequencing Consortium"/>
            <person name="Mayer K.F."/>
            <person name="Waugh R."/>
            <person name="Brown J.W."/>
            <person name="Schulman A."/>
            <person name="Langridge P."/>
            <person name="Platzer M."/>
            <person name="Fincher G.B."/>
            <person name="Muehlbauer G.J."/>
            <person name="Sato K."/>
            <person name="Close T.J."/>
            <person name="Wise R.P."/>
            <person name="Stein N."/>
        </authorList>
    </citation>
    <scope>NUCLEOTIDE SEQUENCE [LARGE SCALE GENOMIC DNA]</scope>
    <source>
        <strain evidence="3">cv. Morex</strain>
    </source>
</reference>
<dbReference type="InterPro" id="IPR001245">
    <property type="entry name" value="Ser-Thr/Tyr_kinase_cat_dom"/>
</dbReference>
<dbReference type="GO" id="GO:0005886">
    <property type="term" value="C:plasma membrane"/>
    <property type="evidence" value="ECO:0000318"/>
    <property type="project" value="GO_Central"/>
</dbReference>
<dbReference type="ExpressionAtlas" id="A0A287SLN5">
    <property type="expression patterns" value="baseline"/>
</dbReference>
<reference evidence="2" key="2">
    <citation type="submission" date="2020-10" db="EMBL/GenBank/DDBJ databases">
        <authorList>
            <person name="Scholz U."/>
            <person name="Mascher M."/>
            <person name="Fiebig A."/>
        </authorList>
    </citation>
    <scope>NUCLEOTIDE SEQUENCE [LARGE SCALE GENOMIC DNA]</scope>
    <source>
        <strain evidence="2">cv. Morex</strain>
    </source>
</reference>
<dbReference type="Gramene" id="HORVU.MOREX.r3.5HG0519350.1">
    <property type="protein sequence ID" value="HORVU.MOREX.r3.5HG0519350.1"/>
    <property type="gene ID" value="HORVU.MOREX.r3.5HG0519350"/>
</dbReference>